<accession>A0A182RVR7</accession>
<protein>
    <submittedName>
        <fullName evidence="1">Uncharacterized protein</fullName>
    </submittedName>
</protein>
<dbReference type="VEuPathDB" id="VectorBase:AFUN010377"/>
<evidence type="ECO:0000313" key="1">
    <source>
        <dbReference type="EnsemblMetazoa" id="AFUN010377-PA"/>
    </source>
</evidence>
<sequence>MGRILLQNLQNIFDEMISIQKRSKINRRIEYGVKNIVKKVKVQVERNNGTAVPLDIDLAVVNFDVDFQEQITEKEVIYSLSCNNGTTVKNVEDITMRDAPHPEDYSSQVQLTEDNDFGETMPTEMLDFLYSNDEPEVHPAIEKNPEPATLDDMDIDLSVEADVDMGNNSNHM</sequence>
<name>A0A182RVR7_ANOFN</name>
<dbReference type="VEuPathDB" id="VectorBase:AFUN2_013932"/>
<dbReference type="AlphaFoldDB" id="A0A182RVR7"/>
<dbReference type="EnsemblMetazoa" id="AFUN010377-RA">
    <property type="protein sequence ID" value="AFUN010377-PA"/>
    <property type="gene ID" value="AFUN010377"/>
</dbReference>
<proteinExistence type="predicted"/>
<organism evidence="1">
    <name type="scientific">Anopheles funestus</name>
    <name type="common">African malaria mosquito</name>
    <dbReference type="NCBI Taxonomy" id="62324"/>
    <lineage>
        <taxon>Eukaryota</taxon>
        <taxon>Metazoa</taxon>
        <taxon>Ecdysozoa</taxon>
        <taxon>Arthropoda</taxon>
        <taxon>Hexapoda</taxon>
        <taxon>Insecta</taxon>
        <taxon>Pterygota</taxon>
        <taxon>Neoptera</taxon>
        <taxon>Endopterygota</taxon>
        <taxon>Diptera</taxon>
        <taxon>Nematocera</taxon>
        <taxon>Culicoidea</taxon>
        <taxon>Culicidae</taxon>
        <taxon>Anophelinae</taxon>
        <taxon>Anopheles</taxon>
    </lineage>
</organism>
<reference evidence="1" key="1">
    <citation type="submission" date="2020-05" db="UniProtKB">
        <authorList>
            <consortium name="EnsemblMetazoa"/>
        </authorList>
    </citation>
    <scope>IDENTIFICATION</scope>
    <source>
        <strain evidence="1">FUMOZ</strain>
    </source>
</reference>